<protein>
    <submittedName>
        <fullName evidence="1">Uncharacterized protein</fullName>
    </submittedName>
</protein>
<name>A0A8J3MZ56_9CHLR</name>
<proteinExistence type="predicted"/>
<dbReference type="Proteomes" id="UP000612362">
    <property type="component" value="Unassembled WGS sequence"/>
</dbReference>
<evidence type="ECO:0000313" key="2">
    <source>
        <dbReference type="Proteomes" id="UP000612362"/>
    </source>
</evidence>
<sequence length="71" mass="7830">MVDVIETALQVSIQDILGLVINDDVDGFDSIMTGASWAKAIAVGFEFALPFRFQCQFDKGLMSPINHDRNP</sequence>
<comment type="caution">
    <text evidence="1">The sequence shown here is derived from an EMBL/GenBank/DDBJ whole genome shotgun (WGS) entry which is preliminary data.</text>
</comment>
<gene>
    <name evidence="1" type="ORF">KSX_85980</name>
</gene>
<reference evidence="1" key="1">
    <citation type="submission" date="2020-10" db="EMBL/GenBank/DDBJ databases">
        <title>Taxonomic study of unclassified bacteria belonging to the class Ktedonobacteria.</title>
        <authorList>
            <person name="Yabe S."/>
            <person name="Wang C.M."/>
            <person name="Zheng Y."/>
            <person name="Sakai Y."/>
            <person name="Cavaletti L."/>
            <person name="Monciardini P."/>
            <person name="Donadio S."/>
        </authorList>
    </citation>
    <scope>NUCLEOTIDE SEQUENCE</scope>
    <source>
        <strain evidence="1">SOSP1-1</strain>
    </source>
</reference>
<dbReference type="AlphaFoldDB" id="A0A8J3MZ56"/>
<evidence type="ECO:0000313" key="1">
    <source>
        <dbReference type="EMBL" id="GHO50435.1"/>
    </source>
</evidence>
<organism evidence="1 2">
    <name type="scientific">Ktedonospora formicarum</name>
    <dbReference type="NCBI Taxonomy" id="2778364"/>
    <lineage>
        <taxon>Bacteria</taxon>
        <taxon>Bacillati</taxon>
        <taxon>Chloroflexota</taxon>
        <taxon>Ktedonobacteria</taxon>
        <taxon>Ktedonobacterales</taxon>
        <taxon>Ktedonobacteraceae</taxon>
        <taxon>Ktedonospora</taxon>
    </lineage>
</organism>
<accession>A0A8J3MZ56</accession>
<keyword evidence="2" id="KW-1185">Reference proteome</keyword>
<dbReference type="EMBL" id="BNJF01000008">
    <property type="protein sequence ID" value="GHO50435.1"/>
    <property type="molecule type" value="Genomic_DNA"/>
</dbReference>